<reference evidence="1" key="1">
    <citation type="submission" date="2016-08" db="EMBL/GenBank/DDBJ databases">
        <authorList>
            <person name="Seilhamer J.J."/>
        </authorList>
    </citation>
    <scope>NUCLEOTIDE SEQUENCE</scope>
    <source>
        <strain evidence="1">86-1</strain>
    </source>
</reference>
<evidence type="ECO:0008006" key="2">
    <source>
        <dbReference type="Google" id="ProtNLM"/>
    </source>
</evidence>
<dbReference type="InterPro" id="IPR018641">
    <property type="entry name" value="Trfase_1_rSAM/seldom-assoc"/>
</dbReference>
<evidence type="ECO:0000313" key="1">
    <source>
        <dbReference type="EMBL" id="SCM70493.1"/>
    </source>
</evidence>
<accession>A0A212KYZ8</accession>
<name>A0A212KYZ8_9BACT</name>
<dbReference type="AlphaFoldDB" id="A0A212KYZ8"/>
<proteinExistence type="predicted"/>
<dbReference type="PANTHER" id="PTHR36529">
    <property type="entry name" value="SLL1095 PROTEIN"/>
    <property type="match status" value="1"/>
</dbReference>
<protein>
    <recommendedName>
        <fullName evidence="2">Glycosyltransferase</fullName>
    </recommendedName>
</protein>
<sequence>MNTTSAVIVFAKDPQLGRVKTRVAAESTLEFAMSFYTACLDHLFDWLRQSSFQVLLFLAPPAEGSFFTKYGKLPVYVQEGADLGRRMHDALQRAFINHDRAVIIGSDIPGITQTLLQKAFEALDTSDAVIGPCTDGGYYLIGFRKESFIDCFQDIKWSSDTVFFETMLRLQHNTVALLPRLDDMDTMEDIHRCATQGLLPPALLTLAQELVMENSTPKGFPGNAV</sequence>
<dbReference type="NCBIfam" id="TIGR04282">
    <property type="entry name" value="glyco_like_cofC"/>
    <property type="match status" value="1"/>
</dbReference>
<dbReference type="RefSeq" id="WP_179979323.1">
    <property type="nucleotide sequence ID" value="NZ_LT608333.1"/>
</dbReference>
<gene>
    <name evidence="1" type="ORF">KL86DES1_10440</name>
</gene>
<dbReference type="SUPFAM" id="SSF53448">
    <property type="entry name" value="Nucleotide-diphospho-sugar transferases"/>
    <property type="match status" value="1"/>
</dbReference>
<dbReference type="EMBL" id="FMJC01000001">
    <property type="protein sequence ID" value="SCM70493.1"/>
    <property type="molecule type" value="Genomic_DNA"/>
</dbReference>
<dbReference type="Pfam" id="PF09837">
    <property type="entry name" value="DUF2064"/>
    <property type="match status" value="1"/>
</dbReference>
<dbReference type="PANTHER" id="PTHR36529:SF1">
    <property type="entry name" value="GLYCOSYLTRANSFERASE"/>
    <property type="match status" value="1"/>
</dbReference>
<dbReference type="Gene3D" id="3.90.550.10">
    <property type="entry name" value="Spore Coat Polysaccharide Biosynthesis Protein SpsA, Chain A"/>
    <property type="match status" value="1"/>
</dbReference>
<dbReference type="InterPro" id="IPR029044">
    <property type="entry name" value="Nucleotide-diphossugar_trans"/>
</dbReference>
<organism evidence="1">
    <name type="scientific">uncultured Desulfovibrio sp</name>
    <dbReference type="NCBI Taxonomy" id="167968"/>
    <lineage>
        <taxon>Bacteria</taxon>
        <taxon>Pseudomonadati</taxon>
        <taxon>Thermodesulfobacteriota</taxon>
        <taxon>Desulfovibrionia</taxon>
        <taxon>Desulfovibrionales</taxon>
        <taxon>Desulfovibrionaceae</taxon>
        <taxon>Desulfovibrio</taxon>
        <taxon>environmental samples</taxon>
    </lineage>
</organism>